<dbReference type="AlphaFoldDB" id="A0A9X9C0L6"/>
<dbReference type="RefSeq" id="WP_147838761.1">
    <property type="nucleotide sequence ID" value="NZ_VOUP01000012.1"/>
</dbReference>
<reference evidence="2 3" key="1">
    <citation type="submission" date="2019-07" db="EMBL/GenBank/DDBJ databases">
        <title>Serratia strains were isolated from fresh produce.</title>
        <authorList>
            <person name="Cho G.-S."/>
            <person name="Stein M."/>
            <person name="Lee W."/>
            <person name="Suh S.H."/>
            <person name="Franz C.M.A.P."/>
        </authorList>
    </citation>
    <scope>NUCLEOTIDE SEQUENCE [LARGE SCALE GENOMIC DNA]</scope>
    <source>
        <strain evidence="2 3">S17</strain>
    </source>
</reference>
<dbReference type="EMBL" id="VOUP01000012">
    <property type="protein sequence ID" value="TXE27094.1"/>
    <property type="molecule type" value="Genomic_DNA"/>
</dbReference>
<feature type="transmembrane region" description="Helical" evidence="1">
    <location>
        <begin position="12"/>
        <end position="32"/>
    </location>
</feature>
<keyword evidence="1" id="KW-0812">Transmembrane</keyword>
<evidence type="ECO:0000313" key="3">
    <source>
        <dbReference type="Proteomes" id="UP000321307"/>
    </source>
</evidence>
<dbReference type="Proteomes" id="UP000321307">
    <property type="component" value="Unassembled WGS sequence"/>
</dbReference>
<feature type="transmembrane region" description="Helical" evidence="1">
    <location>
        <begin position="39"/>
        <end position="59"/>
    </location>
</feature>
<accession>A0A9X9C0L6</accession>
<gene>
    <name evidence="2" type="ORF">FOT63_19400</name>
</gene>
<keyword evidence="1" id="KW-0472">Membrane</keyword>
<protein>
    <submittedName>
        <fullName evidence="2">Uncharacterized protein</fullName>
    </submittedName>
</protein>
<evidence type="ECO:0000256" key="1">
    <source>
        <dbReference type="SAM" id="Phobius"/>
    </source>
</evidence>
<proteinExistence type="predicted"/>
<organism evidence="2 3">
    <name type="scientific">Serratia ureilytica</name>
    <dbReference type="NCBI Taxonomy" id="300181"/>
    <lineage>
        <taxon>Bacteria</taxon>
        <taxon>Pseudomonadati</taxon>
        <taxon>Pseudomonadota</taxon>
        <taxon>Gammaproteobacteria</taxon>
        <taxon>Enterobacterales</taxon>
        <taxon>Yersiniaceae</taxon>
        <taxon>Serratia</taxon>
    </lineage>
</organism>
<keyword evidence="1" id="KW-1133">Transmembrane helix</keyword>
<comment type="caution">
    <text evidence="2">The sequence shown here is derived from an EMBL/GenBank/DDBJ whole genome shotgun (WGS) entry which is preliminary data.</text>
</comment>
<feature type="transmembrane region" description="Helical" evidence="1">
    <location>
        <begin position="88"/>
        <end position="110"/>
    </location>
</feature>
<evidence type="ECO:0000313" key="2">
    <source>
        <dbReference type="EMBL" id="TXE27094.1"/>
    </source>
</evidence>
<sequence>MDKESFQAGISAMQDLLIIASVIFTAIVLLGVRKSSSRYYVVISGILLIANSLCLFWLISSVNDTVIEAKTITLDKGFIKTFSLKTAAFLYIFPFISTAIGTNLISDAITKDLVYNDRTLLGDAFSLLKSIVRCVFFVLQLVFFVFTMALVYLIITPTKRIYRLLIGLVKRNDDI</sequence>
<feature type="transmembrane region" description="Helical" evidence="1">
    <location>
        <begin position="131"/>
        <end position="155"/>
    </location>
</feature>
<name>A0A9X9C0L6_9GAMM</name>